<evidence type="ECO:0000256" key="1">
    <source>
        <dbReference type="ARBA" id="ARBA00004138"/>
    </source>
</evidence>
<comment type="caution">
    <text evidence="13">The sequence shown here is derived from an EMBL/GenBank/DDBJ whole genome shotgun (WGS) entry which is preliminary data.</text>
</comment>
<dbReference type="EMBL" id="CAXKWB010000480">
    <property type="protein sequence ID" value="CAL4060970.1"/>
    <property type="molecule type" value="Genomic_DNA"/>
</dbReference>
<dbReference type="Proteomes" id="UP001497623">
    <property type="component" value="Unassembled WGS sequence"/>
</dbReference>
<evidence type="ECO:0000259" key="12">
    <source>
        <dbReference type="PROSITE" id="PS50865"/>
    </source>
</evidence>
<evidence type="ECO:0000256" key="4">
    <source>
        <dbReference type="ARBA" id="ARBA00022771"/>
    </source>
</evidence>
<dbReference type="PROSITE" id="PS50297">
    <property type="entry name" value="ANK_REP_REGION"/>
    <property type="match status" value="2"/>
</dbReference>
<dbReference type="Gene3D" id="6.10.140.2220">
    <property type="match status" value="1"/>
</dbReference>
<evidence type="ECO:0000256" key="8">
    <source>
        <dbReference type="ARBA" id="ARBA00023273"/>
    </source>
</evidence>
<dbReference type="Pfam" id="PF01753">
    <property type="entry name" value="zf-MYND"/>
    <property type="match status" value="1"/>
</dbReference>
<accession>A0AAV2PNZ5</accession>
<keyword evidence="2" id="KW-0479">Metal-binding</keyword>
<keyword evidence="5" id="KW-0862">Zinc</keyword>
<dbReference type="PROSITE" id="PS01360">
    <property type="entry name" value="ZF_MYND_1"/>
    <property type="match status" value="1"/>
</dbReference>
<evidence type="ECO:0000256" key="6">
    <source>
        <dbReference type="ARBA" id="ARBA00023043"/>
    </source>
</evidence>
<keyword evidence="7" id="KW-0969">Cilium</keyword>
<dbReference type="Pfam" id="PF12796">
    <property type="entry name" value="Ank_2"/>
    <property type="match status" value="1"/>
</dbReference>
<feature type="domain" description="MYND-type" evidence="12">
    <location>
        <begin position="325"/>
        <end position="363"/>
    </location>
</feature>
<evidence type="ECO:0000256" key="2">
    <source>
        <dbReference type="ARBA" id="ARBA00022723"/>
    </source>
</evidence>
<reference evidence="13 14" key="1">
    <citation type="submission" date="2024-05" db="EMBL/GenBank/DDBJ databases">
        <authorList>
            <person name="Wallberg A."/>
        </authorList>
    </citation>
    <scope>NUCLEOTIDE SEQUENCE [LARGE SCALE GENOMIC DNA]</scope>
</reference>
<proteinExistence type="predicted"/>
<evidence type="ECO:0000256" key="3">
    <source>
        <dbReference type="ARBA" id="ARBA00022737"/>
    </source>
</evidence>
<dbReference type="PROSITE" id="PS50865">
    <property type="entry name" value="ZF_MYND_2"/>
    <property type="match status" value="1"/>
</dbReference>
<feature type="compositionally biased region" description="Basic and acidic residues" evidence="11">
    <location>
        <begin position="379"/>
        <end position="412"/>
    </location>
</feature>
<keyword evidence="4 10" id="KW-0863">Zinc-finger</keyword>
<evidence type="ECO:0000256" key="9">
    <source>
        <dbReference type="PROSITE-ProRule" id="PRU00023"/>
    </source>
</evidence>
<dbReference type="SUPFAM" id="SSF48403">
    <property type="entry name" value="Ankyrin repeat"/>
    <property type="match status" value="1"/>
</dbReference>
<evidence type="ECO:0000256" key="11">
    <source>
        <dbReference type="SAM" id="MobiDB-lite"/>
    </source>
</evidence>
<dbReference type="Gene3D" id="1.25.40.20">
    <property type="entry name" value="Ankyrin repeat-containing domain"/>
    <property type="match status" value="1"/>
</dbReference>
<dbReference type="InterPro" id="IPR002110">
    <property type="entry name" value="Ankyrin_rpt"/>
</dbReference>
<evidence type="ECO:0000256" key="5">
    <source>
        <dbReference type="ARBA" id="ARBA00022833"/>
    </source>
</evidence>
<keyword evidence="6 9" id="KW-0040">ANK repeat</keyword>
<feature type="region of interest" description="Disordered" evidence="11">
    <location>
        <begin position="379"/>
        <end position="423"/>
    </location>
</feature>
<sequence length="423" mass="47685">MAAEEEDVPRLIALVGTGELGELKKVLLTGECGPVDVLDKNGMTPLQHGAYKGSVKTCQLLIDHGADVNDINHDHRYSALHFAALSGSTECVQLLLKSGARAYHTNSLGRTATQMAAFVGNHSVVAMINNFVKLEAIEYYTKPQGLETEPKLPPIAAKPLYDLIMQVNIHPVRIALTVGGCSMLKTHINPCSKVLELMAEKESKRPENVNEVICLKFHYLSYVLKTLEKELNKTTENDKKPEEDKDILTFESIIKKWIRGRASDGFEEHLDYYIRDAVKAFPYVEIPLFMQIVRNMHGAIGESCSLSTLIGAINGQRAFADEYACSTCGDSNKQNKKCSKCKMVQYCNRNCQRLHWNTHKKFCAQLLKEYEKQLKRIEEEKKKDEEEKLKKEEDNKKKQDGETKMNENKIDDVVDGTENISVS</sequence>
<evidence type="ECO:0000256" key="7">
    <source>
        <dbReference type="ARBA" id="ARBA00023069"/>
    </source>
</evidence>
<organism evidence="13 14">
    <name type="scientific">Meganyctiphanes norvegica</name>
    <name type="common">Northern krill</name>
    <name type="synonym">Thysanopoda norvegica</name>
    <dbReference type="NCBI Taxonomy" id="48144"/>
    <lineage>
        <taxon>Eukaryota</taxon>
        <taxon>Metazoa</taxon>
        <taxon>Ecdysozoa</taxon>
        <taxon>Arthropoda</taxon>
        <taxon>Crustacea</taxon>
        <taxon>Multicrustacea</taxon>
        <taxon>Malacostraca</taxon>
        <taxon>Eumalacostraca</taxon>
        <taxon>Eucarida</taxon>
        <taxon>Euphausiacea</taxon>
        <taxon>Euphausiidae</taxon>
        <taxon>Meganyctiphanes</taxon>
    </lineage>
</organism>
<keyword evidence="14" id="KW-1185">Reference proteome</keyword>
<dbReference type="SUPFAM" id="SSF144232">
    <property type="entry name" value="HIT/MYND zinc finger-like"/>
    <property type="match status" value="1"/>
</dbReference>
<keyword evidence="3" id="KW-0677">Repeat</keyword>
<comment type="subcellular location">
    <subcellularLocation>
        <location evidence="1">Cell projection</location>
        <location evidence="1">Cilium</location>
    </subcellularLocation>
</comment>
<evidence type="ECO:0000256" key="10">
    <source>
        <dbReference type="PROSITE-ProRule" id="PRU00134"/>
    </source>
</evidence>
<dbReference type="InterPro" id="IPR036770">
    <property type="entry name" value="Ankyrin_rpt-contain_sf"/>
</dbReference>
<dbReference type="InterPro" id="IPR052452">
    <property type="entry name" value="Ankyrin-MYND_dom_contain_2"/>
</dbReference>
<name>A0AAV2PNZ5_MEGNR</name>
<gene>
    <name evidence="13" type="ORF">MNOR_LOCUS1720</name>
</gene>
<dbReference type="InterPro" id="IPR002893">
    <property type="entry name" value="Znf_MYND"/>
</dbReference>
<feature type="repeat" description="ANK" evidence="9">
    <location>
        <begin position="75"/>
        <end position="107"/>
    </location>
</feature>
<protein>
    <recommendedName>
        <fullName evidence="12">MYND-type domain-containing protein</fullName>
    </recommendedName>
</protein>
<dbReference type="PANTHER" id="PTHR24150">
    <property type="entry name" value="ANKYRIN REPEAT AND MYND DOMAIN-CONTAINING PROTEIN 2"/>
    <property type="match status" value="1"/>
</dbReference>
<feature type="repeat" description="ANK" evidence="9">
    <location>
        <begin position="41"/>
        <end position="73"/>
    </location>
</feature>
<evidence type="ECO:0000313" key="13">
    <source>
        <dbReference type="EMBL" id="CAL4060970.1"/>
    </source>
</evidence>
<dbReference type="AlphaFoldDB" id="A0AAV2PNZ5"/>
<keyword evidence="8" id="KW-0966">Cell projection</keyword>
<evidence type="ECO:0000313" key="14">
    <source>
        <dbReference type="Proteomes" id="UP001497623"/>
    </source>
</evidence>
<dbReference type="PANTHER" id="PTHR24150:SF8">
    <property type="entry name" value="ANKYRIN REPEAT AND MYND DOMAIN-CONTAINING PROTEIN 2"/>
    <property type="match status" value="1"/>
</dbReference>
<dbReference type="PROSITE" id="PS50088">
    <property type="entry name" value="ANK_REPEAT"/>
    <property type="match status" value="2"/>
</dbReference>
<dbReference type="GO" id="GO:0005929">
    <property type="term" value="C:cilium"/>
    <property type="evidence" value="ECO:0007669"/>
    <property type="project" value="UniProtKB-SubCell"/>
</dbReference>
<dbReference type="SMART" id="SM00248">
    <property type="entry name" value="ANK"/>
    <property type="match status" value="3"/>
</dbReference>
<dbReference type="GO" id="GO:0008270">
    <property type="term" value="F:zinc ion binding"/>
    <property type="evidence" value="ECO:0007669"/>
    <property type="project" value="UniProtKB-KW"/>
</dbReference>